<dbReference type="InParanoid" id="J7SCU0"/>
<name>J7SCU0_9APHY</name>
<evidence type="ECO:0000313" key="2">
    <source>
        <dbReference type="Proteomes" id="UP000006352"/>
    </source>
</evidence>
<gene>
    <name evidence="1" type="ORF">FIBRA_09214</name>
</gene>
<sequence length="172" mass="18397">MASSSSPSLQFASQASPGDPVSVLILVEDSQAMAANWPDVRTYYLPKLLDSLRTADLSVPMRLWWLTSSPSFSPFTTPITHPAQCNELPDLGLGLAAETSISTSTIRRSMNIYASSNKPRRGSHHLVIVAASPLLGGGEGPSPMQSGIDPWLGMALALCQVSRSTLPPWPRP</sequence>
<dbReference type="RefSeq" id="XP_012176924.1">
    <property type="nucleotide sequence ID" value="XM_012321534.1"/>
</dbReference>
<dbReference type="GeneID" id="24101803"/>
<dbReference type="AlphaFoldDB" id="J7SCU0"/>
<reference evidence="1 2" key="1">
    <citation type="journal article" date="2012" name="Appl. Environ. Microbiol.">
        <title>Short-read sequencing for genomic analysis of the brown rot fungus Fibroporia radiculosa.</title>
        <authorList>
            <person name="Tang J.D."/>
            <person name="Perkins A.D."/>
            <person name="Sonstegard T.S."/>
            <person name="Schroeder S.G."/>
            <person name="Burgess S.C."/>
            <person name="Diehl S.V."/>
        </authorList>
    </citation>
    <scope>NUCLEOTIDE SEQUENCE [LARGE SCALE GENOMIC DNA]</scope>
    <source>
        <strain evidence="1 2">TFFH 294</strain>
    </source>
</reference>
<keyword evidence="2" id="KW-1185">Reference proteome</keyword>
<evidence type="ECO:0008006" key="3">
    <source>
        <dbReference type="Google" id="ProtNLM"/>
    </source>
</evidence>
<protein>
    <recommendedName>
        <fullName evidence="3">Mediator of RNA polymerase II transcription subunit 25</fullName>
    </recommendedName>
</protein>
<proteinExistence type="predicted"/>
<evidence type="ECO:0000313" key="1">
    <source>
        <dbReference type="EMBL" id="CCM06903.1"/>
    </source>
</evidence>
<accession>J7SCU0</accession>
<dbReference type="HOGENOM" id="CLU_1555281_0_0_1"/>
<organism evidence="1 2">
    <name type="scientific">Fibroporia radiculosa</name>
    <dbReference type="NCBI Taxonomy" id="599839"/>
    <lineage>
        <taxon>Eukaryota</taxon>
        <taxon>Fungi</taxon>
        <taxon>Dikarya</taxon>
        <taxon>Basidiomycota</taxon>
        <taxon>Agaricomycotina</taxon>
        <taxon>Agaricomycetes</taxon>
        <taxon>Polyporales</taxon>
        <taxon>Fibroporiaceae</taxon>
        <taxon>Fibroporia</taxon>
    </lineage>
</organism>
<dbReference type="Proteomes" id="UP000006352">
    <property type="component" value="Unassembled WGS sequence"/>
</dbReference>
<dbReference type="OrthoDB" id="3263163at2759"/>
<dbReference type="EMBL" id="HE797561">
    <property type="protein sequence ID" value="CCM06903.1"/>
    <property type="molecule type" value="Genomic_DNA"/>
</dbReference>